<dbReference type="InterPro" id="IPR019734">
    <property type="entry name" value="TPR_rpt"/>
</dbReference>
<dbReference type="Gene3D" id="6.10.140.2220">
    <property type="match status" value="1"/>
</dbReference>
<dbReference type="Gene3D" id="1.25.40.10">
    <property type="entry name" value="Tetratricopeptide repeat domain"/>
    <property type="match status" value="2"/>
</dbReference>
<keyword evidence="2 4" id="KW-0863">Zinc-finger</keyword>
<dbReference type="PROSITE" id="PS01360">
    <property type="entry name" value="ZF_MYND_1"/>
    <property type="match status" value="1"/>
</dbReference>
<dbReference type="Pfam" id="PF13181">
    <property type="entry name" value="TPR_8"/>
    <property type="match status" value="1"/>
</dbReference>
<dbReference type="Gene3D" id="3.30.40.10">
    <property type="entry name" value="Zinc/RING finger domain, C3HC4 (zinc finger)"/>
    <property type="match status" value="1"/>
</dbReference>
<comment type="caution">
    <text evidence="8">The sequence shown here is derived from an EMBL/GenBank/DDBJ whole genome shotgun (WGS) entry which is preliminary data.</text>
</comment>
<evidence type="ECO:0000313" key="8">
    <source>
        <dbReference type="EMBL" id="GLI61995.1"/>
    </source>
</evidence>
<keyword evidence="6" id="KW-0472">Membrane</keyword>
<organism evidence="8 9">
    <name type="scientific">Volvox africanus</name>
    <dbReference type="NCBI Taxonomy" id="51714"/>
    <lineage>
        <taxon>Eukaryota</taxon>
        <taxon>Viridiplantae</taxon>
        <taxon>Chlorophyta</taxon>
        <taxon>core chlorophytes</taxon>
        <taxon>Chlorophyceae</taxon>
        <taxon>CS clade</taxon>
        <taxon>Chlamydomonadales</taxon>
        <taxon>Volvocaceae</taxon>
        <taxon>Volvox</taxon>
    </lineage>
</organism>
<evidence type="ECO:0000313" key="9">
    <source>
        <dbReference type="Proteomes" id="UP001165090"/>
    </source>
</evidence>
<evidence type="ECO:0000256" key="2">
    <source>
        <dbReference type="ARBA" id="ARBA00022771"/>
    </source>
</evidence>
<keyword evidence="6" id="KW-1133">Transmembrane helix</keyword>
<feature type="domain" description="MYND-type" evidence="7">
    <location>
        <begin position="156"/>
        <end position="197"/>
    </location>
</feature>
<dbReference type="InterPro" id="IPR002893">
    <property type="entry name" value="Znf_MYND"/>
</dbReference>
<protein>
    <recommendedName>
        <fullName evidence="7">MYND-type domain-containing protein</fullName>
    </recommendedName>
</protein>
<feature type="region of interest" description="Disordered" evidence="5">
    <location>
        <begin position="208"/>
        <end position="231"/>
    </location>
</feature>
<dbReference type="Pfam" id="PF01753">
    <property type="entry name" value="zf-MYND"/>
    <property type="match status" value="1"/>
</dbReference>
<feature type="compositionally biased region" description="Low complexity" evidence="5">
    <location>
        <begin position="221"/>
        <end position="231"/>
    </location>
</feature>
<evidence type="ECO:0000256" key="3">
    <source>
        <dbReference type="ARBA" id="ARBA00022833"/>
    </source>
</evidence>
<evidence type="ECO:0000256" key="6">
    <source>
        <dbReference type="SAM" id="Phobius"/>
    </source>
</evidence>
<dbReference type="InterPro" id="IPR013083">
    <property type="entry name" value="Znf_RING/FYVE/PHD"/>
</dbReference>
<feature type="region of interest" description="Disordered" evidence="5">
    <location>
        <begin position="56"/>
        <end position="133"/>
    </location>
</feature>
<keyword evidence="6" id="KW-0812">Transmembrane</keyword>
<feature type="compositionally biased region" description="Low complexity" evidence="5">
    <location>
        <begin position="113"/>
        <end position="133"/>
    </location>
</feature>
<keyword evidence="9" id="KW-1185">Reference proteome</keyword>
<dbReference type="InterPro" id="IPR011990">
    <property type="entry name" value="TPR-like_helical_dom_sf"/>
</dbReference>
<proteinExistence type="predicted"/>
<dbReference type="Proteomes" id="UP001165090">
    <property type="component" value="Unassembled WGS sequence"/>
</dbReference>
<dbReference type="SUPFAM" id="SSF48452">
    <property type="entry name" value="TPR-like"/>
    <property type="match status" value="2"/>
</dbReference>
<feature type="transmembrane region" description="Helical" evidence="6">
    <location>
        <begin position="9"/>
        <end position="31"/>
    </location>
</feature>
<dbReference type="SUPFAM" id="SSF144232">
    <property type="entry name" value="HIT/MYND zinc finger-like"/>
    <property type="match status" value="1"/>
</dbReference>
<reference evidence="8 9" key="1">
    <citation type="journal article" date="2023" name="IScience">
        <title>Expanded male sex-determining region conserved during the evolution of homothallism in the green alga Volvox.</title>
        <authorList>
            <person name="Yamamoto K."/>
            <person name="Matsuzaki R."/>
            <person name="Mahakham W."/>
            <person name="Heman W."/>
            <person name="Sekimoto H."/>
            <person name="Kawachi M."/>
            <person name="Minakuchi Y."/>
            <person name="Toyoda A."/>
            <person name="Nozaki H."/>
        </authorList>
    </citation>
    <scope>NUCLEOTIDE SEQUENCE [LARGE SCALE GENOMIC DNA]</scope>
    <source>
        <strain evidence="8 9">NIES-4468</strain>
    </source>
</reference>
<keyword evidence="3" id="KW-0862">Zinc</keyword>
<dbReference type="Pfam" id="PF13424">
    <property type="entry name" value="TPR_12"/>
    <property type="match status" value="1"/>
</dbReference>
<sequence length="626" mass="63593">MVSGSSSPWLYKAAAIASTVALAGGAGYIIYKYVLAAETEAEPEPAVSMQELLTGGAAKAAPRSSRATGIPVRRTPSPPKPRAGPSLPTRKSAANKVTSTAAAPEEISVHAVPSTEDSTASAAAATTSTTEPAATAATATAAAAPSKPATTGLKACACCSQPLKSGGLPQRCSQCKSVYYCSIACQKRHWPEHKPNCTKAVSKLEDASATAQVPSPEAADDTTAAETATAADASGTPAIAGAIDASSRGGGSSASAGGLQGALVEVLRQAAEKGAGTLDGAFEEAVMHFLGGNPSSALSAFQGLLVAAKEQNREEMVIEAQKWLGHTNHKLGNFNAAADAFKAAIEAAKAAGNTAAQVDSAVGLGNLLKVAGQASQAAEVLKEALMIAQEANSAGMQSDVLVALGNVVMAADPEEGLACLQIAVKLREDEVAKASETGDRAGMATGMMQAAAAMVNMAAGLFATKRYEQAKQAYEQAMEIFELMEDHDKVIQVLINLANLAELQLDRPGEALEYRSKLAAALKDASHPGIAGGAATSPCGVCKDHISIYKARSRGDEHGPMLLLGCLHVHHDDCFKEWCDKARGAAAVVAAAAARGGEEAEAAVASPGAKRAAVCPTCQAPVPVMT</sequence>
<dbReference type="PANTHER" id="PTHR10098">
    <property type="entry name" value="RAPSYN-RELATED"/>
    <property type="match status" value="1"/>
</dbReference>
<evidence type="ECO:0000256" key="1">
    <source>
        <dbReference type="ARBA" id="ARBA00022723"/>
    </source>
</evidence>
<evidence type="ECO:0000256" key="4">
    <source>
        <dbReference type="PROSITE-ProRule" id="PRU00134"/>
    </source>
</evidence>
<dbReference type="PROSITE" id="PS50865">
    <property type="entry name" value="ZF_MYND_2"/>
    <property type="match status" value="1"/>
</dbReference>
<dbReference type="SMART" id="SM00028">
    <property type="entry name" value="TPR"/>
    <property type="match status" value="3"/>
</dbReference>
<gene>
    <name evidence="8" type="ORF">VaNZ11_004566</name>
</gene>
<dbReference type="PANTHER" id="PTHR10098:SF108">
    <property type="entry name" value="TETRATRICOPEPTIDE REPEAT PROTEIN 28"/>
    <property type="match status" value="1"/>
</dbReference>
<dbReference type="EMBL" id="BSDZ01000011">
    <property type="protein sequence ID" value="GLI61995.1"/>
    <property type="molecule type" value="Genomic_DNA"/>
</dbReference>
<accession>A0ABQ5RWJ8</accession>
<evidence type="ECO:0000259" key="7">
    <source>
        <dbReference type="PROSITE" id="PS50865"/>
    </source>
</evidence>
<name>A0ABQ5RWJ8_9CHLO</name>
<keyword evidence="1" id="KW-0479">Metal-binding</keyword>
<evidence type="ECO:0000256" key="5">
    <source>
        <dbReference type="SAM" id="MobiDB-lite"/>
    </source>
</evidence>